<dbReference type="EMBL" id="JACAZF010000016">
    <property type="protein sequence ID" value="KAF7289866.1"/>
    <property type="molecule type" value="Genomic_DNA"/>
</dbReference>
<dbReference type="SUPFAM" id="SSF53335">
    <property type="entry name" value="S-adenosyl-L-methionine-dependent methyltransferases"/>
    <property type="match status" value="1"/>
</dbReference>
<dbReference type="GeneID" id="59352555"/>
<comment type="similarity">
    <text evidence="4">Belongs to the class I-like SAM-binding methyltransferase superfamily. Cation-dependent O-methyltransferase family.</text>
</comment>
<dbReference type="PROSITE" id="PS51682">
    <property type="entry name" value="SAM_OMT_I"/>
    <property type="match status" value="1"/>
</dbReference>
<dbReference type="PANTHER" id="PTHR10509">
    <property type="entry name" value="O-METHYLTRANSFERASE-RELATED"/>
    <property type="match status" value="1"/>
</dbReference>
<keyword evidence="3" id="KW-0949">S-adenosyl-L-methionine</keyword>
<evidence type="ECO:0000256" key="1">
    <source>
        <dbReference type="ARBA" id="ARBA00022603"/>
    </source>
</evidence>
<name>A0A8H6RZI1_9AGAR</name>
<dbReference type="RefSeq" id="XP_037213595.1">
    <property type="nucleotide sequence ID" value="XM_037370039.1"/>
</dbReference>
<dbReference type="GO" id="GO:0008757">
    <property type="term" value="F:S-adenosylmethionine-dependent methyltransferase activity"/>
    <property type="evidence" value="ECO:0007669"/>
    <property type="project" value="TreeGrafter"/>
</dbReference>
<dbReference type="CDD" id="cd02440">
    <property type="entry name" value="AdoMet_MTases"/>
    <property type="match status" value="1"/>
</dbReference>
<reference evidence="5" key="1">
    <citation type="submission" date="2020-05" db="EMBL/GenBank/DDBJ databases">
        <title>Mycena genomes resolve the evolution of fungal bioluminescence.</title>
        <authorList>
            <person name="Tsai I.J."/>
        </authorList>
    </citation>
    <scope>NUCLEOTIDE SEQUENCE</scope>
    <source>
        <strain evidence="5">171206Taipei</strain>
    </source>
</reference>
<sequence>MSKAPLVPSLSNSRSSELMSPELYSLWAQSDRYHNSFLLKPDPILDAVQEHTKARGVDYEIAVSPAQGKFMNLLLLSIGAKRVLEVGSLGGYSAIWMARALPEDGEVVALELEELHAKVIEENINSAGLSNKVRVVVGRALPSLQAMPDSEPKFDFVFIDADKESNVDYFIQAKRLTRKGGIIMVDNVGRRGRLVDPENTESSVEGTRALLRYIKDDKDVEATTIHTVGEKGFDGFLYAFLK</sequence>
<keyword evidence="2" id="KW-0808">Transferase</keyword>
<dbReference type="GO" id="GO:0032259">
    <property type="term" value="P:methylation"/>
    <property type="evidence" value="ECO:0007669"/>
    <property type="project" value="UniProtKB-KW"/>
</dbReference>
<keyword evidence="6" id="KW-1185">Reference proteome</keyword>
<dbReference type="Proteomes" id="UP000636479">
    <property type="component" value="Unassembled WGS sequence"/>
</dbReference>
<evidence type="ECO:0000313" key="5">
    <source>
        <dbReference type="EMBL" id="KAF7289866.1"/>
    </source>
</evidence>
<dbReference type="PANTHER" id="PTHR10509:SF14">
    <property type="entry name" value="CAFFEOYL-COA O-METHYLTRANSFERASE 3-RELATED"/>
    <property type="match status" value="1"/>
</dbReference>
<protein>
    <recommendedName>
        <fullName evidence="7">O-methyltransferase</fullName>
    </recommendedName>
</protein>
<evidence type="ECO:0008006" key="7">
    <source>
        <dbReference type="Google" id="ProtNLM"/>
    </source>
</evidence>
<evidence type="ECO:0000256" key="4">
    <source>
        <dbReference type="ARBA" id="ARBA00023453"/>
    </source>
</evidence>
<dbReference type="Gene3D" id="3.40.50.150">
    <property type="entry name" value="Vaccinia Virus protein VP39"/>
    <property type="match status" value="1"/>
</dbReference>
<evidence type="ECO:0000313" key="6">
    <source>
        <dbReference type="Proteomes" id="UP000636479"/>
    </source>
</evidence>
<keyword evidence="1" id="KW-0489">Methyltransferase</keyword>
<evidence type="ECO:0000256" key="2">
    <source>
        <dbReference type="ARBA" id="ARBA00022679"/>
    </source>
</evidence>
<dbReference type="InterPro" id="IPR002935">
    <property type="entry name" value="SAM_O-MeTrfase"/>
</dbReference>
<evidence type="ECO:0000256" key="3">
    <source>
        <dbReference type="ARBA" id="ARBA00022691"/>
    </source>
</evidence>
<dbReference type="Pfam" id="PF01596">
    <property type="entry name" value="Methyltransf_3"/>
    <property type="match status" value="1"/>
</dbReference>
<comment type="caution">
    <text evidence="5">The sequence shown here is derived from an EMBL/GenBank/DDBJ whole genome shotgun (WGS) entry which is preliminary data.</text>
</comment>
<accession>A0A8H6RZI1</accession>
<gene>
    <name evidence="5" type="ORF">MIND_01361000</name>
</gene>
<dbReference type="GO" id="GO:0008171">
    <property type="term" value="F:O-methyltransferase activity"/>
    <property type="evidence" value="ECO:0007669"/>
    <property type="project" value="InterPro"/>
</dbReference>
<organism evidence="5 6">
    <name type="scientific">Mycena indigotica</name>
    <dbReference type="NCBI Taxonomy" id="2126181"/>
    <lineage>
        <taxon>Eukaryota</taxon>
        <taxon>Fungi</taxon>
        <taxon>Dikarya</taxon>
        <taxon>Basidiomycota</taxon>
        <taxon>Agaricomycotina</taxon>
        <taxon>Agaricomycetes</taxon>
        <taxon>Agaricomycetidae</taxon>
        <taxon>Agaricales</taxon>
        <taxon>Marasmiineae</taxon>
        <taxon>Mycenaceae</taxon>
        <taxon>Mycena</taxon>
    </lineage>
</organism>
<dbReference type="OrthoDB" id="10251242at2759"/>
<dbReference type="AlphaFoldDB" id="A0A8H6RZI1"/>
<proteinExistence type="inferred from homology"/>
<dbReference type="InterPro" id="IPR050362">
    <property type="entry name" value="Cation-dep_OMT"/>
</dbReference>
<dbReference type="InterPro" id="IPR029063">
    <property type="entry name" value="SAM-dependent_MTases_sf"/>
</dbReference>